<dbReference type="AlphaFoldDB" id="A0AAN9XTK3"/>
<reference evidence="1 2" key="1">
    <citation type="submission" date="2024-01" db="EMBL/GenBank/DDBJ databases">
        <title>The genomes of 5 underutilized Papilionoideae crops provide insights into root nodulation and disease resistanc.</title>
        <authorList>
            <person name="Jiang F."/>
        </authorList>
    </citation>
    <scope>NUCLEOTIDE SEQUENCE [LARGE SCALE GENOMIC DNA]</scope>
    <source>
        <strain evidence="1">DUOXIRENSHENG_FW03</strain>
        <tissue evidence="1">Leaves</tissue>
    </source>
</reference>
<gene>
    <name evidence="1" type="ORF">VNO78_00070</name>
</gene>
<organism evidence="1 2">
    <name type="scientific">Psophocarpus tetragonolobus</name>
    <name type="common">Winged bean</name>
    <name type="synonym">Dolichos tetragonolobus</name>
    <dbReference type="NCBI Taxonomy" id="3891"/>
    <lineage>
        <taxon>Eukaryota</taxon>
        <taxon>Viridiplantae</taxon>
        <taxon>Streptophyta</taxon>
        <taxon>Embryophyta</taxon>
        <taxon>Tracheophyta</taxon>
        <taxon>Spermatophyta</taxon>
        <taxon>Magnoliopsida</taxon>
        <taxon>eudicotyledons</taxon>
        <taxon>Gunneridae</taxon>
        <taxon>Pentapetalae</taxon>
        <taxon>rosids</taxon>
        <taxon>fabids</taxon>
        <taxon>Fabales</taxon>
        <taxon>Fabaceae</taxon>
        <taxon>Papilionoideae</taxon>
        <taxon>50 kb inversion clade</taxon>
        <taxon>NPAAA clade</taxon>
        <taxon>indigoferoid/millettioid clade</taxon>
        <taxon>Phaseoleae</taxon>
        <taxon>Psophocarpus</taxon>
    </lineage>
</organism>
<keyword evidence="2" id="KW-1185">Reference proteome</keyword>
<dbReference type="EMBL" id="JAYMYS010000001">
    <property type="protein sequence ID" value="KAK7409770.1"/>
    <property type="molecule type" value="Genomic_DNA"/>
</dbReference>
<comment type="caution">
    <text evidence="1">The sequence shown here is derived from an EMBL/GenBank/DDBJ whole genome shotgun (WGS) entry which is preliminary data.</text>
</comment>
<protein>
    <submittedName>
        <fullName evidence="1">Uncharacterized protein</fullName>
    </submittedName>
</protein>
<name>A0AAN9XTK3_PSOTE</name>
<proteinExistence type="predicted"/>
<evidence type="ECO:0000313" key="1">
    <source>
        <dbReference type="EMBL" id="KAK7409770.1"/>
    </source>
</evidence>
<accession>A0AAN9XTK3</accession>
<dbReference type="Proteomes" id="UP001386955">
    <property type="component" value="Unassembled WGS sequence"/>
</dbReference>
<sequence>MRSSDFVSAQLRRVRSSSCFHPRLQVLSILDRDPRIGVFNVRENVSRSRDFIATLVPSNSDTSSSDHVQLQRACSTTLLQISVIRAFSVLQIVNNSK</sequence>
<evidence type="ECO:0000313" key="2">
    <source>
        <dbReference type="Proteomes" id="UP001386955"/>
    </source>
</evidence>